<dbReference type="PANTHER" id="PTHR10884:SF14">
    <property type="entry name" value="NADH DEHYDROGENASE [UBIQUINONE] IRON-SULFUR PROTEIN 3, MITOCHONDRIAL"/>
    <property type="match status" value="1"/>
</dbReference>
<protein>
    <submittedName>
        <fullName evidence="3">NADH dehydrogenase subunit 9</fullName>
    </submittedName>
</protein>
<comment type="similarity">
    <text evidence="1">Belongs to the complex I 30 kDa subunit family.</text>
</comment>
<geneLocation type="mitochondrion" evidence="3"/>
<accession>A0A3G1PW85</accession>
<evidence type="ECO:0000313" key="3">
    <source>
        <dbReference type="EMBL" id="AVR57475.1"/>
    </source>
</evidence>
<dbReference type="GO" id="GO:0008137">
    <property type="term" value="F:NADH dehydrogenase (ubiquinone) activity"/>
    <property type="evidence" value="ECO:0007669"/>
    <property type="project" value="InterPro"/>
</dbReference>
<name>A0A3G1PW85_9STRA</name>
<dbReference type="Pfam" id="PF00329">
    <property type="entry name" value="Complex1_30kDa"/>
    <property type="match status" value="1"/>
</dbReference>
<sequence length="184" mass="22196">MKKTNVYKLVENLPNVKTEFYQLQYGFFSTNFILKDLLCILKNHFIYCFKILTYISGLDYPENFNRFKLVYDFLSIKYNNRLRVKILVDETIPVSSISFIFIGAVWWECEAWDMFGIIFSRQKIIIRLLTDYGFYGYPLRKDFPLSGFLESKYNLFKDKISYNKLELAQSYRLFRQDSPWEKKS</sequence>
<dbReference type="InterPro" id="IPR037232">
    <property type="entry name" value="NADH_quin_OxRdtase_su_C/D-like"/>
</dbReference>
<keyword evidence="3" id="KW-0496">Mitochondrion</keyword>
<feature type="domain" description="NADH:ubiquinone oxidoreductase 30kDa subunit" evidence="2">
    <location>
        <begin position="34"/>
        <end position="147"/>
    </location>
</feature>
<evidence type="ECO:0000256" key="1">
    <source>
        <dbReference type="ARBA" id="ARBA00007569"/>
    </source>
</evidence>
<proteinExistence type="inferred from homology"/>
<dbReference type="SUPFAM" id="SSF143243">
    <property type="entry name" value="Nqo5-like"/>
    <property type="match status" value="1"/>
</dbReference>
<dbReference type="PANTHER" id="PTHR10884">
    <property type="entry name" value="NADH DEHYDROGENASE UBIQUINONE IRON-SULFUR PROTEIN 3"/>
    <property type="match status" value="1"/>
</dbReference>
<dbReference type="EMBL" id="MF997419">
    <property type="protein sequence ID" value="AVR57475.1"/>
    <property type="molecule type" value="Genomic_DNA"/>
</dbReference>
<gene>
    <name evidence="3" type="primary">nad9</name>
</gene>
<dbReference type="AlphaFoldDB" id="A0A3G1PW85"/>
<dbReference type="Gene3D" id="3.30.460.80">
    <property type="entry name" value="NADH:ubiquinone oxidoreductase, 30kDa subunit"/>
    <property type="match status" value="1"/>
</dbReference>
<dbReference type="InterPro" id="IPR001268">
    <property type="entry name" value="NADH_UbQ_OxRdtase_30kDa_su"/>
</dbReference>
<evidence type="ECO:0000259" key="2">
    <source>
        <dbReference type="Pfam" id="PF00329"/>
    </source>
</evidence>
<organism evidence="3">
    <name type="scientific">Entomoneis sp</name>
    <dbReference type="NCBI Taxonomy" id="186043"/>
    <lineage>
        <taxon>Eukaryota</taxon>
        <taxon>Sar</taxon>
        <taxon>Stramenopiles</taxon>
        <taxon>Ochrophyta</taxon>
        <taxon>Bacillariophyta</taxon>
        <taxon>Bacillariophyceae</taxon>
        <taxon>Bacillariophycidae</taxon>
        <taxon>Entomoneidaceae</taxon>
        <taxon>Entomoneis</taxon>
    </lineage>
</organism>
<reference evidence="3" key="1">
    <citation type="journal article" date="2018" name="Mitochondrial DNA A DNA Mapp Seq Anal">
        <title>Comparative analysis of the mitochondrial genomes of six newly sequenced diatoms reveals group II introns in the barcoding region of cox1.</title>
        <authorList>
            <person name="Pogoda C.S."/>
            <person name="Keepers K.G."/>
            <person name="Hamsher S.E."/>
            <person name="Stepanek J.G."/>
            <person name="Kane N.C."/>
            <person name="Kociolek J.P."/>
        </authorList>
    </citation>
    <scope>NUCLEOTIDE SEQUENCE</scope>
</reference>